<dbReference type="PROSITE" id="PS51257">
    <property type="entry name" value="PROKAR_LIPOPROTEIN"/>
    <property type="match status" value="1"/>
</dbReference>
<dbReference type="EMBL" id="BK016176">
    <property type="protein sequence ID" value="DAG00092.1"/>
    <property type="molecule type" value="Genomic_DNA"/>
</dbReference>
<sequence length="134" mass="14417">MERKIEDLGTGGAGGVGPAYIANGGAGCEPGFGVCTPGLGGSGGNGRFIWHRTEDGHATMVWQNAPTCCQTHNLLLVQKRETEIYHKCYVCGRDWTELLPVNPMEAVKINPMPTRWVNGKKTPSIPEGAMIVHL</sequence>
<accession>A0A8S5V064</accession>
<evidence type="ECO:0000313" key="1">
    <source>
        <dbReference type="EMBL" id="DAG00092.1"/>
    </source>
</evidence>
<name>A0A8S5V064_9CAUD</name>
<protein>
    <submittedName>
        <fullName evidence="1">Uncharacterized protein</fullName>
    </submittedName>
</protein>
<proteinExistence type="predicted"/>
<organism evidence="1">
    <name type="scientific">Siphoviridae sp. ctBeL15</name>
    <dbReference type="NCBI Taxonomy" id="2825374"/>
    <lineage>
        <taxon>Viruses</taxon>
        <taxon>Duplodnaviria</taxon>
        <taxon>Heunggongvirae</taxon>
        <taxon>Uroviricota</taxon>
        <taxon>Caudoviricetes</taxon>
    </lineage>
</organism>
<reference evidence="1" key="1">
    <citation type="journal article" date="2021" name="Proc. Natl. Acad. Sci. U.S.A.">
        <title>A Catalog of Tens of Thousands of Viruses from Human Metagenomes Reveals Hidden Associations with Chronic Diseases.</title>
        <authorList>
            <person name="Tisza M.J."/>
            <person name="Buck C.B."/>
        </authorList>
    </citation>
    <scope>NUCLEOTIDE SEQUENCE</scope>
    <source>
        <strain evidence="1">CtBeL15</strain>
    </source>
</reference>